<dbReference type="GO" id="GO:0005912">
    <property type="term" value="C:adherens junction"/>
    <property type="evidence" value="ECO:0007669"/>
    <property type="project" value="TreeGrafter"/>
</dbReference>
<dbReference type="AlphaFoldDB" id="A0A8C6URI7"/>
<dbReference type="SMART" id="SM00112">
    <property type="entry name" value="CA"/>
    <property type="match status" value="4"/>
</dbReference>
<dbReference type="FunFam" id="2.60.40.60:FF:000026">
    <property type="entry name" value="FAT atypical cadherin 1"/>
    <property type="match status" value="1"/>
</dbReference>
<keyword evidence="10" id="KW-1015">Disulfide bond</keyword>
<dbReference type="Pfam" id="PF00028">
    <property type="entry name" value="Cadherin"/>
    <property type="match status" value="4"/>
</dbReference>
<feature type="domain" description="Cadherin" evidence="13">
    <location>
        <begin position="10"/>
        <end position="165"/>
    </location>
</feature>
<dbReference type="PANTHER" id="PTHR24026">
    <property type="entry name" value="FAT ATYPICAL CADHERIN-RELATED"/>
    <property type="match status" value="1"/>
</dbReference>
<dbReference type="Ensembl" id="ENSNMLT00000044717.1">
    <property type="protein sequence ID" value="ENSNMLP00000040191.1"/>
    <property type="gene ID" value="ENSNMLG00000024717.1"/>
</dbReference>
<dbReference type="FunFam" id="2.60.40.60:FF:000032">
    <property type="entry name" value="FAT atypical cadherin 1"/>
    <property type="match status" value="1"/>
</dbReference>
<dbReference type="SUPFAM" id="SSF49313">
    <property type="entry name" value="Cadherin-like"/>
    <property type="match status" value="5"/>
</dbReference>
<keyword evidence="7" id="KW-0130">Cell adhesion</keyword>
<accession>A0A8C6URI7</accession>
<keyword evidence="6 12" id="KW-0106">Calcium</keyword>
<dbReference type="Proteomes" id="UP000694523">
    <property type="component" value="Unplaced"/>
</dbReference>
<reference evidence="14" key="2">
    <citation type="submission" date="2025-09" db="UniProtKB">
        <authorList>
            <consortium name="Ensembl"/>
        </authorList>
    </citation>
    <scope>IDENTIFICATION</scope>
</reference>
<evidence type="ECO:0000259" key="13">
    <source>
        <dbReference type="PROSITE" id="PS50268"/>
    </source>
</evidence>
<dbReference type="PROSITE" id="PS50268">
    <property type="entry name" value="CADHERIN_2"/>
    <property type="match status" value="3"/>
</dbReference>
<evidence type="ECO:0000256" key="10">
    <source>
        <dbReference type="ARBA" id="ARBA00023157"/>
    </source>
</evidence>
<reference evidence="14" key="1">
    <citation type="submission" date="2025-08" db="UniProtKB">
        <authorList>
            <consortium name="Ensembl"/>
        </authorList>
    </citation>
    <scope>IDENTIFICATION</scope>
</reference>
<keyword evidence="9" id="KW-0472">Membrane</keyword>
<comment type="subcellular location">
    <subcellularLocation>
        <location evidence="1">Membrane</location>
        <topology evidence="1">Single-pass membrane protein</topology>
    </subcellularLocation>
</comment>
<dbReference type="PROSITE" id="PS00232">
    <property type="entry name" value="CADHERIN_1"/>
    <property type="match status" value="2"/>
</dbReference>
<evidence type="ECO:0000256" key="1">
    <source>
        <dbReference type="ARBA" id="ARBA00004167"/>
    </source>
</evidence>
<dbReference type="InterPro" id="IPR020894">
    <property type="entry name" value="Cadherin_CS"/>
</dbReference>
<dbReference type="GO" id="GO:0007156">
    <property type="term" value="P:homophilic cell adhesion via plasma membrane adhesion molecules"/>
    <property type="evidence" value="ECO:0007669"/>
    <property type="project" value="InterPro"/>
</dbReference>
<evidence type="ECO:0000256" key="2">
    <source>
        <dbReference type="ARBA" id="ARBA00022536"/>
    </source>
</evidence>
<evidence type="ECO:0000256" key="8">
    <source>
        <dbReference type="ARBA" id="ARBA00022989"/>
    </source>
</evidence>
<evidence type="ECO:0000256" key="5">
    <source>
        <dbReference type="ARBA" id="ARBA00022737"/>
    </source>
</evidence>
<organism evidence="14 15">
    <name type="scientific">Neogobius melanostomus</name>
    <name type="common">round goby</name>
    <dbReference type="NCBI Taxonomy" id="47308"/>
    <lineage>
        <taxon>Eukaryota</taxon>
        <taxon>Metazoa</taxon>
        <taxon>Chordata</taxon>
        <taxon>Craniata</taxon>
        <taxon>Vertebrata</taxon>
        <taxon>Euteleostomi</taxon>
        <taxon>Actinopterygii</taxon>
        <taxon>Neopterygii</taxon>
        <taxon>Teleostei</taxon>
        <taxon>Neoteleostei</taxon>
        <taxon>Acanthomorphata</taxon>
        <taxon>Gobiaria</taxon>
        <taxon>Gobiiformes</taxon>
        <taxon>Gobioidei</taxon>
        <taxon>Gobiidae</taxon>
        <taxon>Benthophilinae</taxon>
        <taxon>Neogobiini</taxon>
        <taxon>Neogobius</taxon>
    </lineage>
</organism>
<name>A0A8C6URI7_9GOBI</name>
<dbReference type="InterPro" id="IPR015919">
    <property type="entry name" value="Cadherin-like_sf"/>
</dbReference>
<evidence type="ECO:0000256" key="7">
    <source>
        <dbReference type="ARBA" id="ARBA00022889"/>
    </source>
</evidence>
<dbReference type="PANTHER" id="PTHR24026:SF125">
    <property type="entry name" value="FAT-LIKE CADHERIN-RELATED TUMOR SUPPRESSOR HOMOLOG"/>
    <property type="match status" value="1"/>
</dbReference>
<keyword evidence="4" id="KW-0732">Signal</keyword>
<evidence type="ECO:0000256" key="12">
    <source>
        <dbReference type="PROSITE-ProRule" id="PRU00043"/>
    </source>
</evidence>
<feature type="domain" description="Cadherin" evidence="13">
    <location>
        <begin position="166"/>
        <end position="272"/>
    </location>
</feature>
<evidence type="ECO:0000256" key="4">
    <source>
        <dbReference type="ARBA" id="ARBA00022729"/>
    </source>
</evidence>
<dbReference type="Gene3D" id="2.60.40.60">
    <property type="entry name" value="Cadherins"/>
    <property type="match status" value="5"/>
</dbReference>
<dbReference type="FunFam" id="2.60.40.60:FF:000061">
    <property type="entry name" value="FAT atypical cadherin 3"/>
    <property type="match status" value="1"/>
</dbReference>
<dbReference type="GO" id="GO:0005509">
    <property type="term" value="F:calcium ion binding"/>
    <property type="evidence" value="ECO:0007669"/>
    <property type="project" value="UniProtKB-UniRule"/>
</dbReference>
<evidence type="ECO:0000256" key="9">
    <source>
        <dbReference type="ARBA" id="ARBA00023136"/>
    </source>
</evidence>
<protein>
    <recommendedName>
        <fullName evidence="13">Cadherin domain-containing protein</fullName>
    </recommendedName>
</protein>
<dbReference type="GO" id="GO:0009653">
    <property type="term" value="P:anatomical structure morphogenesis"/>
    <property type="evidence" value="ECO:0007669"/>
    <property type="project" value="UniProtKB-ARBA"/>
</dbReference>
<dbReference type="PRINTS" id="PR00205">
    <property type="entry name" value="CADHERIN"/>
</dbReference>
<keyword evidence="11" id="KW-0325">Glycoprotein</keyword>
<evidence type="ECO:0000313" key="14">
    <source>
        <dbReference type="Ensembl" id="ENSNMLP00000040191.1"/>
    </source>
</evidence>
<dbReference type="GO" id="GO:0005886">
    <property type="term" value="C:plasma membrane"/>
    <property type="evidence" value="ECO:0007669"/>
    <property type="project" value="InterPro"/>
</dbReference>
<keyword evidence="5" id="KW-0677">Repeat</keyword>
<evidence type="ECO:0000313" key="15">
    <source>
        <dbReference type="Proteomes" id="UP000694523"/>
    </source>
</evidence>
<keyword evidence="15" id="KW-1185">Reference proteome</keyword>
<keyword evidence="8" id="KW-1133">Transmembrane helix</keyword>
<evidence type="ECO:0000256" key="6">
    <source>
        <dbReference type="ARBA" id="ARBA00022837"/>
    </source>
</evidence>
<evidence type="ECO:0000256" key="11">
    <source>
        <dbReference type="ARBA" id="ARBA00023180"/>
    </source>
</evidence>
<dbReference type="CDD" id="cd11304">
    <property type="entry name" value="Cadherin_repeat"/>
    <property type="match status" value="4"/>
</dbReference>
<proteinExistence type="predicted"/>
<sequence length="434" mass="48722">MGLDNTPLVIQATDADRDANSQLSFEILDEEALRVFKVDPSMGTVSLISMVDFEDKAEFEFTVHVYIDDMNDNAPHFLNLPYSVPENVPLFATILHVQARNPEGYRLIYNLQEENASKHFHIDFKSGILTVTNPLDHESQAMHVLTVRATIEVEVEDVNDNAPVFSKLSYSVNIAEGLPAGTSVLQISATDSDSGRNKDLSFQLVKTEGNETDFFEIDKESGLISTKELLDYEDTTHFDLKVRVSDNGTSPLSSETFVFVNVTDVNDNPPDFVDPQYDTTLDEMAKCGHIVVKIQASDKDTNDVNNMKYKILSGNKGRYFNINESSGIISFSNVCKRNLDPYYNLTVAVSDGVFQKTAPVNIDMIHRNRHIPHFKQNVYEAELAENAEAGTRVIRLAAIDPDEGPYGTTVIQVSGFCIWSFQEWEWSKMVIYKS</sequence>
<dbReference type="InterPro" id="IPR002126">
    <property type="entry name" value="Cadherin-like_dom"/>
</dbReference>
<evidence type="ECO:0000256" key="3">
    <source>
        <dbReference type="ARBA" id="ARBA00022692"/>
    </source>
</evidence>
<keyword evidence="2" id="KW-0245">EGF-like domain</keyword>
<feature type="domain" description="Cadherin" evidence="13">
    <location>
        <begin position="273"/>
        <end position="374"/>
    </location>
</feature>
<keyword evidence="3" id="KW-0812">Transmembrane</keyword>